<dbReference type="STRING" id="1184151.AW736_13790"/>
<accession>A0A178IHU1</accession>
<dbReference type="Proteomes" id="UP000078486">
    <property type="component" value="Unassembled WGS sequence"/>
</dbReference>
<evidence type="ECO:0000313" key="2">
    <source>
        <dbReference type="Proteomes" id="UP000078486"/>
    </source>
</evidence>
<comment type="caution">
    <text evidence="1">The sequence shown here is derived from an EMBL/GenBank/DDBJ whole genome shotgun (WGS) entry which is preliminary data.</text>
</comment>
<dbReference type="AlphaFoldDB" id="A0A178IHU1"/>
<evidence type="ECO:0000313" key="1">
    <source>
        <dbReference type="EMBL" id="OAM89318.1"/>
    </source>
</evidence>
<sequence>MPAPLLKHPELMLDFLIPAGREKLRLDEVARILSDDGGKPVSVQSLRNGLESGAIFGARFNFSARPDARERHRLQWMLRGDVLLALLEARTAPEDERLRRFLEVLRTFSREALDMVAAHTAAARARAPMTSSR</sequence>
<protein>
    <submittedName>
        <fullName evidence="1">Uncharacterized protein</fullName>
    </submittedName>
</protein>
<dbReference type="RefSeq" id="WP_068770767.1">
    <property type="nucleotide sequence ID" value="NZ_CP109796.1"/>
</dbReference>
<gene>
    <name evidence="1" type="ORF">AW736_13790</name>
</gene>
<proteinExistence type="predicted"/>
<name>A0A178IHU1_9BACT</name>
<keyword evidence="2" id="KW-1185">Reference proteome</keyword>
<organism evidence="1 2">
    <name type="scientific">Termitidicoccus mucosus</name>
    <dbReference type="NCBI Taxonomy" id="1184151"/>
    <lineage>
        <taxon>Bacteria</taxon>
        <taxon>Pseudomonadati</taxon>
        <taxon>Verrucomicrobiota</taxon>
        <taxon>Opitutia</taxon>
        <taxon>Opitutales</taxon>
        <taxon>Opitutaceae</taxon>
        <taxon>Termitidicoccus</taxon>
    </lineage>
</organism>
<dbReference type="EMBL" id="LRRQ01000099">
    <property type="protein sequence ID" value="OAM89318.1"/>
    <property type="molecule type" value="Genomic_DNA"/>
</dbReference>
<reference evidence="1 2" key="1">
    <citation type="submission" date="2016-01" db="EMBL/GenBank/DDBJ databases">
        <title>High potential of lignocellulose degradation of a new Verrucomicrobia species.</title>
        <authorList>
            <person name="Wang Y."/>
            <person name="Shi Y."/>
            <person name="Qiu Z."/>
            <person name="Liu S."/>
            <person name="Yang H."/>
        </authorList>
    </citation>
    <scope>NUCLEOTIDE SEQUENCE [LARGE SCALE GENOMIC DNA]</scope>
    <source>
        <strain evidence="1 2">TSB47</strain>
    </source>
</reference>